<gene>
    <name evidence="1" type="ORF">OLEA9_A117785</name>
</gene>
<keyword evidence="2" id="KW-1185">Reference proteome</keyword>
<dbReference type="EMBL" id="CACTIH010005540">
    <property type="protein sequence ID" value="CAA2996992.1"/>
    <property type="molecule type" value="Genomic_DNA"/>
</dbReference>
<organism evidence="1 2">
    <name type="scientific">Olea europaea subsp. europaea</name>
    <dbReference type="NCBI Taxonomy" id="158383"/>
    <lineage>
        <taxon>Eukaryota</taxon>
        <taxon>Viridiplantae</taxon>
        <taxon>Streptophyta</taxon>
        <taxon>Embryophyta</taxon>
        <taxon>Tracheophyta</taxon>
        <taxon>Spermatophyta</taxon>
        <taxon>Magnoliopsida</taxon>
        <taxon>eudicotyledons</taxon>
        <taxon>Gunneridae</taxon>
        <taxon>Pentapetalae</taxon>
        <taxon>asterids</taxon>
        <taxon>lamiids</taxon>
        <taxon>Lamiales</taxon>
        <taxon>Oleaceae</taxon>
        <taxon>Oleeae</taxon>
        <taxon>Olea</taxon>
    </lineage>
</organism>
<evidence type="ECO:0000313" key="1">
    <source>
        <dbReference type="EMBL" id="CAA2996992.1"/>
    </source>
</evidence>
<sequence length="105" mass="11954">MARLKIDYSTYCWFFQGKKNKTSWKIPINAITAVADRYFQRGLRAGNVKVGVETAVKFKIFRWKTKLHRIGCEAYLTTMKISPNGSLSGGNDIKLHKILKSGSRV</sequence>
<dbReference type="Proteomes" id="UP000594638">
    <property type="component" value="Unassembled WGS sequence"/>
</dbReference>
<dbReference type="Gramene" id="OE9A117785T1">
    <property type="protein sequence ID" value="OE9A117785C1"/>
    <property type="gene ID" value="OE9A117785"/>
</dbReference>
<dbReference type="OrthoDB" id="1934762at2759"/>
<name>A0A8S0SYW5_OLEEU</name>
<dbReference type="AlphaFoldDB" id="A0A8S0SYW5"/>
<reference evidence="1 2" key="1">
    <citation type="submission" date="2019-12" db="EMBL/GenBank/DDBJ databases">
        <authorList>
            <person name="Alioto T."/>
            <person name="Alioto T."/>
            <person name="Gomez Garrido J."/>
        </authorList>
    </citation>
    <scope>NUCLEOTIDE SEQUENCE [LARGE SCALE GENOMIC DNA]</scope>
</reference>
<protein>
    <submittedName>
        <fullName evidence="1">Uncharacterized protein</fullName>
    </submittedName>
</protein>
<comment type="caution">
    <text evidence="1">The sequence shown here is derived from an EMBL/GenBank/DDBJ whole genome shotgun (WGS) entry which is preliminary data.</text>
</comment>
<accession>A0A8S0SYW5</accession>
<evidence type="ECO:0000313" key="2">
    <source>
        <dbReference type="Proteomes" id="UP000594638"/>
    </source>
</evidence>
<proteinExistence type="predicted"/>